<dbReference type="Proteomes" id="UP000438429">
    <property type="component" value="Unassembled WGS sequence"/>
</dbReference>
<evidence type="ECO:0000313" key="1">
    <source>
        <dbReference type="EMBL" id="KAF0032701.1"/>
    </source>
</evidence>
<dbReference type="EMBL" id="VEVO01000013">
    <property type="protein sequence ID" value="KAF0032701.1"/>
    <property type="molecule type" value="Genomic_DNA"/>
</dbReference>
<gene>
    <name evidence="1" type="ORF">F2P81_014991</name>
</gene>
<protein>
    <submittedName>
        <fullName evidence="1">Uncharacterized protein</fullName>
    </submittedName>
</protein>
<sequence length="106" mass="11763">MLDPICYCCTRAARGAVVSIDPWVLDAADRARGSGSERHIRTAVFISPHFRPRNRRVLWLTNTNHVVPVRTPPPPRCCCCSAPERIPARVSSNVSSRVSLLLLPFA</sequence>
<name>A0A6A4SNP5_SCOMX</name>
<accession>A0A6A4SNP5</accession>
<organism evidence="1 2">
    <name type="scientific">Scophthalmus maximus</name>
    <name type="common">Turbot</name>
    <name type="synonym">Psetta maxima</name>
    <dbReference type="NCBI Taxonomy" id="52904"/>
    <lineage>
        <taxon>Eukaryota</taxon>
        <taxon>Metazoa</taxon>
        <taxon>Chordata</taxon>
        <taxon>Craniata</taxon>
        <taxon>Vertebrata</taxon>
        <taxon>Euteleostomi</taxon>
        <taxon>Actinopterygii</taxon>
        <taxon>Neopterygii</taxon>
        <taxon>Teleostei</taxon>
        <taxon>Neoteleostei</taxon>
        <taxon>Acanthomorphata</taxon>
        <taxon>Carangaria</taxon>
        <taxon>Pleuronectiformes</taxon>
        <taxon>Pleuronectoidei</taxon>
        <taxon>Scophthalmidae</taxon>
        <taxon>Scophthalmus</taxon>
    </lineage>
</organism>
<comment type="caution">
    <text evidence="1">The sequence shown here is derived from an EMBL/GenBank/DDBJ whole genome shotgun (WGS) entry which is preliminary data.</text>
</comment>
<proteinExistence type="predicted"/>
<evidence type="ECO:0000313" key="2">
    <source>
        <dbReference type="Proteomes" id="UP000438429"/>
    </source>
</evidence>
<reference evidence="1 2" key="1">
    <citation type="submission" date="2019-06" db="EMBL/GenBank/DDBJ databases">
        <title>Draft genomes of female and male turbot (Scophthalmus maximus).</title>
        <authorList>
            <person name="Xu H."/>
            <person name="Xu X.-W."/>
            <person name="Shao C."/>
            <person name="Chen S."/>
        </authorList>
    </citation>
    <scope>NUCLEOTIDE SEQUENCE [LARGE SCALE GENOMIC DNA]</scope>
    <source>
        <strain evidence="1">Ysfricsl-2016a</strain>
        <tissue evidence="1">Blood</tissue>
    </source>
</reference>
<dbReference type="AlphaFoldDB" id="A0A6A4SNP5"/>